<protein>
    <submittedName>
        <fullName evidence="2">Uncharacterized protein</fullName>
    </submittedName>
</protein>
<dbReference type="AlphaFoldDB" id="A0A177EF39"/>
<accession>A0A177EF39</accession>
<dbReference type="VEuPathDB" id="MicrosporidiaDB:NEDG_01684"/>
<dbReference type="EMBL" id="LTDL01000037">
    <property type="protein sequence ID" value="OAG30101.1"/>
    <property type="molecule type" value="Genomic_DNA"/>
</dbReference>
<name>A0A177EF39_9MICR</name>
<sequence length="105" mass="11429">MKFTVEKDSLKSLELLEFRGEFLLPEELPMTMEGSTIFFASSAIKGTSSPLANHLVLRRTGGGVEVFGETTAKTAFISAPKYFVKRKSRPTDPSAPKVSAFKNGA</sequence>
<keyword evidence="3" id="KW-1185">Reference proteome</keyword>
<gene>
    <name evidence="2" type="ORF">NEDG_01684</name>
</gene>
<dbReference type="RefSeq" id="XP_067544576.1">
    <property type="nucleotide sequence ID" value="XM_067689102.1"/>
</dbReference>
<dbReference type="Proteomes" id="UP000185944">
    <property type="component" value="Unassembled WGS sequence"/>
</dbReference>
<organism evidence="2 3">
    <name type="scientific">Nematocida displodere</name>
    <dbReference type="NCBI Taxonomy" id="1805483"/>
    <lineage>
        <taxon>Eukaryota</taxon>
        <taxon>Fungi</taxon>
        <taxon>Fungi incertae sedis</taxon>
        <taxon>Microsporidia</taxon>
        <taxon>Nematocida</taxon>
    </lineage>
</organism>
<evidence type="ECO:0000313" key="2">
    <source>
        <dbReference type="EMBL" id="OAG30101.1"/>
    </source>
</evidence>
<proteinExistence type="predicted"/>
<dbReference type="GeneID" id="93648034"/>
<evidence type="ECO:0000313" key="3">
    <source>
        <dbReference type="Proteomes" id="UP000185944"/>
    </source>
</evidence>
<comment type="caution">
    <text evidence="2">The sequence shown here is derived from an EMBL/GenBank/DDBJ whole genome shotgun (WGS) entry which is preliminary data.</text>
</comment>
<reference evidence="2 3" key="1">
    <citation type="submission" date="2016-02" db="EMBL/GenBank/DDBJ databases">
        <title>Discovery of a natural microsporidian pathogen with a broad tissue tropism in Caenorhabditis elegans.</title>
        <authorList>
            <person name="Luallen R.J."/>
            <person name="Reinke A.W."/>
            <person name="Tong L."/>
            <person name="Botts M.R."/>
            <person name="Felix M.-A."/>
            <person name="Troemel E.R."/>
        </authorList>
    </citation>
    <scope>NUCLEOTIDE SEQUENCE [LARGE SCALE GENOMIC DNA]</scope>
    <source>
        <strain evidence="2 3">JUm2807</strain>
    </source>
</reference>
<evidence type="ECO:0000256" key="1">
    <source>
        <dbReference type="SAM" id="MobiDB-lite"/>
    </source>
</evidence>
<feature type="region of interest" description="Disordered" evidence="1">
    <location>
        <begin position="86"/>
        <end position="105"/>
    </location>
</feature>